<comment type="subunit">
    <text evidence="4">Probably forms a complex composed of NirD, NirL, NirG and NirH. All proteins are required for the total conversion of siroheme to didecarboxysiroheme.</text>
</comment>
<dbReference type="EC" id="4.1.1.111" evidence="5"/>
<evidence type="ECO:0000256" key="7">
    <source>
        <dbReference type="ARBA" id="ARBA00048470"/>
    </source>
</evidence>
<evidence type="ECO:0000256" key="6">
    <source>
        <dbReference type="ARBA" id="ARBA00045291"/>
    </source>
</evidence>
<reference evidence="10 11" key="1">
    <citation type="submission" date="2016-11" db="EMBL/GenBank/DDBJ databases">
        <authorList>
            <person name="Jaros S."/>
            <person name="Januszkiewicz K."/>
            <person name="Wedrychowicz H."/>
        </authorList>
    </citation>
    <scope>NUCLEOTIDE SEQUENCE [LARGE SCALE GENOMIC DNA]</scope>
    <source>
        <strain evidence="10 11">DSM 19980</strain>
    </source>
</reference>
<evidence type="ECO:0000256" key="5">
    <source>
        <dbReference type="ARBA" id="ARBA00023471"/>
    </source>
</evidence>
<dbReference type="STRING" id="1121942.SAMN02745148_00098"/>
<dbReference type="Gene3D" id="1.10.10.10">
    <property type="entry name" value="Winged helix-like DNA-binding domain superfamily/Winged helix DNA-binding domain"/>
    <property type="match status" value="1"/>
</dbReference>
<dbReference type="PANTHER" id="PTHR43413:SF1">
    <property type="entry name" value="SIROHEME DECARBOXYLASE NIRL SUBUNIT"/>
    <property type="match status" value="1"/>
</dbReference>
<feature type="domain" description="Siroheme decarboxylase NirL-like HTH" evidence="9">
    <location>
        <begin position="17"/>
        <end position="62"/>
    </location>
</feature>
<dbReference type="SUPFAM" id="SSF46785">
    <property type="entry name" value="Winged helix' DNA-binding domain"/>
    <property type="match status" value="1"/>
</dbReference>
<dbReference type="SMART" id="SM00344">
    <property type="entry name" value="HTH_ASNC"/>
    <property type="match status" value="1"/>
</dbReference>
<evidence type="ECO:0000256" key="2">
    <source>
        <dbReference type="ARBA" id="ARBA00023444"/>
    </source>
</evidence>
<evidence type="ECO:0000256" key="3">
    <source>
        <dbReference type="ARBA" id="ARBA00023457"/>
    </source>
</evidence>
<dbReference type="Gene3D" id="3.30.70.3460">
    <property type="match status" value="1"/>
</dbReference>
<dbReference type="InterPro" id="IPR036390">
    <property type="entry name" value="WH_DNA-bd_sf"/>
</dbReference>
<evidence type="ECO:0000313" key="11">
    <source>
        <dbReference type="Proteomes" id="UP000184346"/>
    </source>
</evidence>
<dbReference type="GO" id="GO:0016829">
    <property type="term" value="F:lyase activity"/>
    <property type="evidence" value="ECO:0007669"/>
    <property type="project" value="UniProtKB-KW"/>
</dbReference>
<dbReference type="EMBL" id="FQUJ01000002">
    <property type="protein sequence ID" value="SHE31039.1"/>
    <property type="molecule type" value="Genomic_DNA"/>
</dbReference>
<evidence type="ECO:0000259" key="8">
    <source>
        <dbReference type="Pfam" id="PF17805"/>
    </source>
</evidence>
<evidence type="ECO:0000259" key="9">
    <source>
        <dbReference type="Pfam" id="PF22451"/>
    </source>
</evidence>
<comment type="pathway">
    <text evidence="2">Porphyrin-containing compound metabolism.</text>
</comment>
<dbReference type="Pfam" id="PF22451">
    <property type="entry name" value="NirdL-like_HTH"/>
    <property type="match status" value="1"/>
</dbReference>
<protein>
    <recommendedName>
        <fullName evidence="5">siroheme decarboxylase</fullName>
        <ecNumber evidence="5">4.1.1.111</ecNumber>
    </recommendedName>
</protein>
<name>A0A1M4SFS3_9GAMM</name>
<evidence type="ECO:0000256" key="1">
    <source>
        <dbReference type="ARBA" id="ARBA00023239"/>
    </source>
</evidence>
<dbReference type="Proteomes" id="UP000184346">
    <property type="component" value="Unassembled WGS sequence"/>
</dbReference>
<organism evidence="10 11">
    <name type="scientific">Modicisalibacter ilicicola DSM 19980</name>
    <dbReference type="NCBI Taxonomy" id="1121942"/>
    <lineage>
        <taxon>Bacteria</taxon>
        <taxon>Pseudomonadati</taxon>
        <taxon>Pseudomonadota</taxon>
        <taxon>Gammaproteobacteria</taxon>
        <taxon>Oceanospirillales</taxon>
        <taxon>Halomonadaceae</taxon>
        <taxon>Modicisalibacter</taxon>
    </lineage>
</organism>
<gene>
    <name evidence="10" type="ORF">SAMN02745148_00098</name>
</gene>
<evidence type="ECO:0000256" key="4">
    <source>
        <dbReference type="ARBA" id="ARBA00023465"/>
    </source>
</evidence>
<keyword evidence="1" id="KW-0456">Lyase</keyword>
<dbReference type="RefSeq" id="WP_217652751.1">
    <property type="nucleotide sequence ID" value="NZ_FQUJ01000002.1"/>
</dbReference>
<comment type="similarity">
    <text evidence="3">Belongs to the Ahb/Nir family.</text>
</comment>
<proteinExistence type="inferred from homology"/>
<keyword evidence="11" id="KW-1185">Reference proteome</keyword>
<dbReference type="PANTHER" id="PTHR43413">
    <property type="entry name" value="TRANSCRIPTIONAL REGULATOR, ASNC FAMILY"/>
    <property type="match status" value="1"/>
</dbReference>
<dbReference type="InterPro" id="IPR036388">
    <property type="entry name" value="WH-like_DNA-bd_sf"/>
</dbReference>
<dbReference type="InterPro" id="IPR050684">
    <property type="entry name" value="HTH-Siroheme_Decarb"/>
</dbReference>
<dbReference type="InterPro" id="IPR019888">
    <property type="entry name" value="Tscrpt_reg_AsnC-like"/>
</dbReference>
<feature type="domain" description="Siroheme decarboxylase AsnC-like ligand binding" evidence="8">
    <location>
        <begin position="79"/>
        <end position="151"/>
    </location>
</feature>
<dbReference type="AlphaFoldDB" id="A0A1M4SFS3"/>
<accession>A0A1M4SFS3</accession>
<comment type="catalytic activity">
    <reaction evidence="7">
        <text>siroheme + 2 H(+) = 12,18-didecarboxysiroheme + 2 CO2</text>
        <dbReference type="Rhea" id="RHEA:19093"/>
        <dbReference type="ChEBI" id="CHEBI:15378"/>
        <dbReference type="ChEBI" id="CHEBI:16526"/>
        <dbReference type="ChEBI" id="CHEBI:60052"/>
        <dbReference type="ChEBI" id="CHEBI:140497"/>
        <dbReference type="EC" id="4.1.1.111"/>
    </reaction>
</comment>
<dbReference type="InterPro" id="IPR040523">
    <property type="entry name" value="AsnC_trans_reg2"/>
</dbReference>
<dbReference type="Pfam" id="PF17805">
    <property type="entry name" value="AsnC_trans_reg2"/>
    <property type="match status" value="1"/>
</dbReference>
<evidence type="ECO:0000313" key="10">
    <source>
        <dbReference type="EMBL" id="SHE31039.1"/>
    </source>
</evidence>
<comment type="function">
    <text evidence="6">Involved in heme d1 biosynthesis. Catalyzes the decarboxylation of siroheme into didecarboxysiroheme.</text>
</comment>
<dbReference type="InterPro" id="IPR053953">
    <property type="entry name" value="NirdL-like_HTH"/>
</dbReference>
<sequence>MSAPMAKHDIADLDVLDRRIINRLQDGLPVVEAPFAAVADELAIDEQVLLERLKALKENGVLSRFGPMYHAERLGGGLTLAAMAIPEARFDEIVERVNTFPEVAHNYRREHRLNMWFVLATETPERIAEVIAAIEADTGYPVYNMPKQEEFHVRLHLPV</sequence>